<name>A0ABQ4HTW5_9ACTN</name>
<feature type="region of interest" description="Disordered" evidence="1">
    <location>
        <begin position="1"/>
        <end position="34"/>
    </location>
</feature>
<dbReference type="EMBL" id="BOOZ01000011">
    <property type="protein sequence ID" value="GIJ09098.1"/>
    <property type="molecule type" value="Genomic_DNA"/>
</dbReference>
<evidence type="ECO:0000256" key="1">
    <source>
        <dbReference type="SAM" id="MobiDB-lite"/>
    </source>
</evidence>
<feature type="compositionally biased region" description="Low complexity" evidence="1">
    <location>
        <begin position="13"/>
        <end position="34"/>
    </location>
</feature>
<gene>
    <name evidence="3" type="ORF">Van01_23120</name>
</gene>
<comment type="caution">
    <text evidence="3">The sequence shown here is derived from an EMBL/GenBank/DDBJ whole genome shotgun (WGS) entry which is preliminary data.</text>
</comment>
<organism evidence="3 4">
    <name type="scientific">Micromonospora andamanensis</name>
    <dbReference type="NCBI Taxonomy" id="1287068"/>
    <lineage>
        <taxon>Bacteria</taxon>
        <taxon>Bacillati</taxon>
        <taxon>Actinomycetota</taxon>
        <taxon>Actinomycetes</taxon>
        <taxon>Micromonosporales</taxon>
        <taxon>Micromonosporaceae</taxon>
        <taxon>Micromonospora</taxon>
    </lineage>
</organism>
<evidence type="ECO:0000313" key="3">
    <source>
        <dbReference type="EMBL" id="GIJ09098.1"/>
    </source>
</evidence>
<dbReference type="InterPro" id="IPR025164">
    <property type="entry name" value="Toastrack_DUF4097"/>
</dbReference>
<sequence length="290" mass="29759">MLGMASHRTIAVPRPAAADRPTATRRTTATRGSAARRTGIAVAATAALIVLVGCDNLSYRQLDFDTTESARITTIRVLPGSGDVVVRADGGADGVRVKRVVRYQGGQPDTTYEIRDSELVLDTSCGSRCSVSYEVTAGEGVGVRGETGSGDVDLSQVGQVDLKVGSGNVRVAGSTQTVRVETGSGDIDVHDVTGPVVLRASSGNVTGSRLTGEVDAETKSGDVTLELDKPVSARAHASSGNVALTVPDGAYQVRPRAGSGEIELGVPDDPSAASVLDLRTGSGDITVISR</sequence>
<dbReference type="Gene3D" id="2.160.20.120">
    <property type="match status" value="1"/>
</dbReference>
<evidence type="ECO:0000259" key="2">
    <source>
        <dbReference type="Pfam" id="PF13349"/>
    </source>
</evidence>
<dbReference type="Pfam" id="PF13349">
    <property type="entry name" value="DUF4097"/>
    <property type="match status" value="1"/>
</dbReference>
<dbReference type="Proteomes" id="UP000647017">
    <property type="component" value="Unassembled WGS sequence"/>
</dbReference>
<protein>
    <recommendedName>
        <fullName evidence="2">DUF4097 domain-containing protein</fullName>
    </recommendedName>
</protein>
<keyword evidence="4" id="KW-1185">Reference proteome</keyword>
<evidence type="ECO:0000313" key="4">
    <source>
        <dbReference type="Proteomes" id="UP000647017"/>
    </source>
</evidence>
<feature type="domain" description="DUF4097" evidence="2">
    <location>
        <begin position="145"/>
        <end position="287"/>
    </location>
</feature>
<proteinExistence type="predicted"/>
<reference evidence="3 4" key="1">
    <citation type="submission" date="2021-01" db="EMBL/GenBank/DDBJ databases">
        <title>Whole genome shotgun sequence of Verrucosispora andamanensis NBRC 109075.</title>
        <authorList>
            <person name="Komaki H."/>
            <person name="Tamura T."/>
        </authorList>
    </citation>
    <scope>NUCLEOTIDE SEQUENCE [LARGE SCALE GENOMIC DNA]</scope>
    <source>
        <strain evidence="3 4">NBRC 109075</strain>
    </source>
</reference>
<accession>A0ABQ4HTW5</accession>